<accession>A0A4Q1TSA3</accession>
<dbReference type="AlphaFoldDB" id="A0A4Q1TSA3"/>
<name>A0A4Q1TSA3_RHILE</name>
<sequence>MIYEKIPGGPELLAWFGQKPTFHDAEILSLALNRTGISELKIHGWIGTDAVDQDGYRILDKHAVVTFTFEDIMDLQLHGFSHQNVINGLVLRYATDRGRAGYYALPKGPEDIEIELRPCYGLDGFIRAKKVTVTFRPGRPADDKLTAAAVP</sequence>
<dbReference type="RefSeq" id="WP_129420759.1">
    <property type="nucleotide sequence ID" value="NZ_MZMU01000015.1"/>
</dbReference>
<evidence type="ECO:0000313" key="1">
    <source>
        <dbReference type="EMBL" id="RXT21067.1"/>
    </source>
</evidence>
<proteinExistence type="predicted"/>
<protein>
    <submittedName>
        <fullName evidence="1">Uncharacterized protein</fullName>
    </submittedName>
</protein>
<dbReference type="EMBL" id="MZMU01000015">
    <property type="protein sequence ID" value="RXT21067.1"/>
    <property type="molecule type" value="Genomic_DNA"/>
</dbReference>
<gene>
    <name evidence="1" type="ORF">B5P46_22945</name>
</gene>
<organism evidence="1 2">
    <name type="scientific">Rhizobium leguminosarum</name>
    <dbReference type="NCBI Taxonomy" id="384"/>
    <lineage>
        <taxon>Bacteria</taxon>
        <taxon>Pseudomonadati</taxon>
        <taxon>Pseudomonadota</taxon>
        <taxon>Alphaproteobacteria</taxon>
        <taxon>Hyphomicrobiales</taxon>
        <taxon>Rhizobiaceae</taxon>
        <taxon>Rhizobium/Agrobacterium group</taxon>
        <taxon>Rhizobium</taxon>
    </lineage>
</organism>
<comment type="caution">
    <text evidence="1">The sequence shown here is derived from an EMBL/GenBank/DDBJ whole genome shotgun (WGS) entry which is preliminary data.</text>
</comment>
<dbReference type="Proteomes" id="UP000290767">
    <property type="component" value="Unassembled WGS sequence"/>
</dbReference>
<evidence type="ECO:0000313" key="2">
    <source>
        <dbReference type="Proteomes" id="UP000290767"/>
    </source>
</evidence>
<reference evidence="1 2" key="1">
    <citation type="submission" date="2017-03" db="EMBL/GenBank/DDBJ databases">
        <authorList>
            <person name="Safronova V.I."/>
            <person name="Sazanova A.L."/>
            <person name="Chirak E.R."/>
        </authorList>
    </citation>
    <scope>NUCLEOTIDE SEQUENCE [LARGE SCALE GENOMIC DNA]</scope>
    <source>
        <strain evidence="1 2">Tri-43</strain>
    </source>
</reference>